<evidence type="ECO:0000256" key="3">
    <source>
        <dbReference type="ARBA" id="ARBA00012054"/>
    </source>
</evidence>
<protein>
    <recommendedName>
        <fullName evidence="3 9">Gluconokinase</fullName>
        <ecNumber evidence="3 9">2.7.1.12</ecNumber>
    </recommendedName>
</protein>
<dbReference type="AlphaFoldDB" id="A0A1B7TEL3"/>
<evidence type="ECO:0000256" key="2">
    <source>
        <dbReference type="ARBA" id="ARBA00008420"/>
    </source>
</evidence>
<dbReference type="EMBL" id="LXPE01000010">
    <property type="protein sequence ID" value="OBA27164.1"/>
    <property type="molecule type" value="Genomic_DNA"/>
</dbReference>
<comment type="similarity">
    <text evidence="2 9">Belongs to the gluconokinase GntK/GntV family.</text>
</comment>
<dbReference type="EC" id="2.7.1.12" evidence="3 9"/>
<dbReference type="GO" id="GO:0005737">
    <property type="term" value="C:cytoplasm"/>
    <property type="evidence" value="ECO:0007669"/>
    <property type="project" value="TreeGrafter"/>
</dbReference>
<keyword evidence="7 9" id="KW-0067">ATP-binding</keyword>
<dbReference type="InterPro" id="IPR027417">
    <property type="entry name" value="P-loop_NTPase"/>
</dbReference>
<evidence type="ECO:0000313" key="11">
    <source>
        <dbReference type="Proteomes" id="UP000092321"/>
    </source>
</evidence>
<name>A0A1B7TEL3_9ASCO</name>
<keyword evidence="4 9" id="KW-0808">Transferase</keyword>
<dbReference type="PANTHER" id="PTHR43442">
    <property type="entry name" value="GLUCONOKINASE-RELATED"/>
    <property type="match status" value="1"/>
</dbReference>
<dbReference type="Gene3D" id="3.40.50.300">
    <property type="entry name" value="P-loop containing nucleotide triphosphate hydrolases"/>
    <property type="match status" value="1"/>
</dbReference>
<evidence type="ECO:0000256" key="6">
    <source>
        <dbReference type="ARBA" id="ARBA00022777"/>
    </source>
</evidence>
<evidence type="ECO:0000256" key="1">
    <source>
        <dbReference type="ARBA" id="ARBA00004875"/>
    </source>
</evidence>
<dbReference type="NCBIfam" id="TIGR01313">
    <property type="entry name" value="therm_gnt_kin"/>
    <property type="match status" value="1"/>
</dbReference>
<dbReference type="SUPFAM" id="SSF52540">
    <property type="entry name" value="P-loop containing nucleoside triphosphate hydrolases"/>
    <property type="match status" value="1"/>
</dbReference>
<dbReference type="Proteomes" id="UP000092321">
    <property type="component" value="Unassembled WGS sequence"/>
</dbReference>
<gene>
    <name evidence="10" type="ORF">HANVADRAFT_23728</name>
</gene>
<keyword evidence="11" id="KW-1185">Reference proteome</keyword>
<proteinExistence type="inferred from homology"/>
<evidence type="ECO:0000256" key="8">
    <source>
        <dbReference type="ARBA" id="ARBA00048090"/>
    </source>
</evidence>
<dbReference type="UniPathway" id="UPA00792"/>
<accession>A0A1B7TEL3</accession>
<dbReference type="OrthoDB" id="275177at2759"/>
<organism evidence="10 11">
    <name type="scientific">Hanseniaspora valbyensis NRRL Y-1626</name>
    <dbReference type="NCBI Taxonomy" id="766949"/>
    <lineage>
        <taxon>Eukaryota</taxon>
        <taxon>Fungi</taxon>
        <taxon>Dikarya</taxon>
        <taxon>Ascomycota</taxon>
        <taxon>Saccharomycotina</taxon>
        <taxon>Saccharomycetes</taxon>
        <taxon>Saccharomycodales</taxon>
        <taxon>Saccharomycodaceae</taxon>
        <taxon>Hanseniaspora</taxon>
    </lineage>
</organism>
<keyword evidence="5 9" id="KW-0547">Nucleotide-binding</keyword>
<evidence type="ECO:0000256" key="5">
    <source>
        <dbReference type="ARBA" id="ARBA00022741"/>
    </source>
</evidence>
<evidence type="ECO:0000313" key="10">
    <source>
        <dbReference type="EMBL" id="OBA27164.1"/>
    </source>
</evidence>
<sequence>MSSFTHPTVLIIGGTAGTGKSTIGESLINLLRLKYPNSQFMEGDRLHPQANIDKMSQGIPLKDEDRWGWLESISKESTKSASQNDGLCIITCSSLKLKYRQFIAAKSPETSFFFIMIYASPKEILMRLTRREGHFMKANMLDSQFQDLELPLSNAIEPNSRIITVDGRLENHVLLETFDLSFELLRGRSLRVQILEIFQLYKGDRNPCSRDENFNNGLPLELIINELSWVHIATLKNELHNLVSEGFLEEISEGSAFRLQ</sequence>
<reference evidence="11" key="1">
    <citation type="journal article" date="2016" name="Proc. Natl. Acad. Sci. U.S.A.">
        <title>Comparative genomics of biotechnologically important yeasts.</title>
        <authorList>
            <person name="Riley R."/>
            <person name="Haridas S."/>
            <person name="Wolfe K.H."/>
            <person name="Lopes M.R."/>
            <person name="Hittinger C.T."/>
            <person name="Goeker M."/>
            <person name="Salamov A.A."/>
            <person name="Wisecaver J.H."/>
            <person name="Long T.M."/>
            <person name="Calvey C.H."/>
            <person name="Aerts A.L."/>
            <person name="Barry K.W."/>
            <person name="Choi C."/>
            <person name="Clum A."/>
            <person name="Coughlan A.Y."/>
            <person name="Deshpande S."/>
            <person name="Douglass A.P."/>
            <person name="Hanson S.J."/>
            <person name="Klenk H.-P."/>
            <person name="LaButti K.M."/>
            <person name="Lapidus A."/>
            <person name="Lindquist E.A."/>
            <person name="Lipzen A.M."/>
            <person name="Meier-Kolthoff J.P."/>
            <person name="Ohm R.A."/>
            <person name="Otillar R.P."/>
            <person name="Pangilinan J.L."/>
            <person name="Peng Y."/>
            <person name="Rokas A."/>
            <person name="Rosa C.A."/>
            <person name="Scheuner C."/>
            <person name="Sibirny A.A."/>
            <person name="Slot J.C."/>
            <person name="Stielow J.B."/>
            <person name="Sun H."/>
            <person name="Kurtzman C.P."/>
            <person name="Blackwell M."/>
            <person name="Grigoriev I.V."/>
            <person name="Jeffries T.W."/>
        </authorList>
    </citation>
    <scope>NUCLEOTIDE SEQUENCE [LARGE SCALE GENOMIC DNA]</scope>
    <source>
        <strain evidence="11">NRRL Y-1626</strain>
    </source>
</reference>
<dbReference type="GO" id="GO:0005975">
    <property type="term" value="P:carbohydrate metabolic process"/>
    <property type="evidence" value="ECO:0007669"/>
    <property type="project" value="InterPro"/>
</dbReference>
<keyword evidence="6 9" id="KW-0418">Kinase</keyword>
<dbReference type="CDD" id="cd02021">
    <property type="entry name" value="GntK"/>
    <property type="match status" value="1"/>
</dbReference>
<evidence type="ECO:0000256" key="9">
    <source>
        <dbReference type="RuleBase" id="RU363066"/>
    </source>
</evidence>
<comment type="catalytic activity">
    <reaction evidence="8 9">
        <text>D-gluconate + ATP = 6-phospho-D-gluconate + ADP + H(+)</text>
        <dbReference type="Rhea" id="RHEA:19433"/>
        <dbReference type="ChEBI" id="CHEBI:15378"/>
        <dbReference type="ChEBI" id="CHEBI:18391"/>
        <dbReference type="ChEBI" id="CHEBI:30616"/>
        <dbReference type="ChEBI" id="CHEBI:58759"/>
        <dbReference type="ChEBI" id="CHEBI:456216"/>
        <dbReference type="EC" id="2.7.1.12"/>
    </reaction>
</comment>
<dbReference type="GO" id="GO:0005524">
    <property type="term" value="F:ATP binding"/>
    <property type="evidence" value="ECO:0007669"/>
    <property type="project" value="UniProtKB-KW"/>
</dbReference>
<evidence type="ECO:0000256" key="7">
    <source>
        <dbReference type="ARBA" id="ARBA00022840"/>
    </source>
</evidence>
<evidence type="ECO:0000256" key="4">
    <source>
        <dbReference type="ARBA" id="ARBA00022679"/>
    </source>
</evidence>
<comment type="pathway">
    <text evidence="1 9">Carbohydrate acid metabolism; D-gluconate degradation.</text>
</comment>
<dbReference type="PANTHER" id="PTHR43442:SF3">
    <property type="entry name" value="GLUCONOKINASE-RELATED"/>
    <property type="match status" value="1"/>
</dbReference>
<dbReference type="InterPro" id="IPR006001">
    <property type="entry name" value="Therm_gnt_kin"/>
</dbReference>
<dbReference type="GO" id="GO:0046316">
    <property type="term" value="F:gluconokinase activity"/>
    <property type="evidence" value="ECO:0007669"/>
    <property type="project" value="UniProtKB-EC"/>
</dbReference>
<comment type="caution">
    <text evidence="10">The sequence shown here is derived from an EMBL/GenBank/DDBJ whole genome shotgun (WGS) entry which is preliminary data.</text>
</comment>